<proteinExistence type="predicted"/>
<reference evidence="4" key="2">
    <citation type="submission" date="2022-12" db="EMBL/GenBank/DDBJ databases">
        <authorList>
            <person name="Webb A."/>
        </authorList>
    </citation>
    <scope>NUCLEOTIDE SEQUENCE</scope>
    <source>
        <strain evidence="4">Pf2</strain>
    </source>
</reference>
<evidence type="ECO:0000256" key="1">
    <source>
        <dbReference type="SAM" id="Phobius"/>
    </source>
</evidence>
<keyword evidence="5" id="KW-1185">Reference proteome</keyword>
<feature type="signal peptide" evidence="2">
    <location>
        <begin position="1"/>
        <end position="20"/>
    </location>
</feature>
<evidence type="ECO:0000313" key="3">
    <source>
        <dbReference type="EMBL" id="CAH0493361.1"/>
    </source>
</evidence>
<comment type="caution">
    <text evidence="4">The sequence shown here is derived from an EMBL/GenBank/DDBJ whole genome shotgun (WGS) entry which is preliminary data.</text>
</comment>
<keyword evidence="1" id="KW-0472">Membrane</keyword>
<dbReference type="AlphaFoldDB" id="A0AAV0TXJ1"/>
<gene>
    <name evidence="3" type="ORF">PFR001_LOCUS8504</name>
    <name evidence="4" type="ORF">PFR002_LOCUS5660</name>
</gene>
<sequence>MNVAFRFYALLYLVSMKADGLVVQPQTLPADSIQPQIQRNESKSDAATDFLDELAAAISKRYPTNDQSNFAAFIDALLDLSEEEEGDDDVGHVFTPFPELISMNADTNASSTYGNVTGSASGKLEITNGDDVNMRDGENVSNNAVVRLLSGIAVSIIVLQAFTLTI</sequence>
<evidence type="ECO:0000313" key="5">
    <source>
        <dbReference type="Proteomes" id="UP001157938"/>
    </source>
</evidence>
<organism evidence="4 6">
    <name type="scientific">Peronospora farinosa</name>
    <dbReference type="NCBI Taxonomy" id="134698"/>
    <lineage>
        <taxon>Eukaryota</taxon>
        <taxon>Sar</taxon>
        <taxon>Stramenopiles</taxon>
        <taxon>Oomycota</taxon>
        <taxon>Peronosporomycetes</taxon>
        <taxon>Peronosporales</taxon>
        <taxon>Peronosporaceae</taxon>
        <taxon>Peronospora</taxon>
    </lineage>
</organism>
<name>A0AAV0TXJ1_9STRA</name>
<evidence type="ECO:0000313" key="4">
    <source>
        <dbReference type="EMBL" id="CAI5727823.1"/>
    </source>
</evidence>
<dbReference type="EMBL" id="CANTFK010000799">
    <property type="protein sequence ID" value="CAI5727823.1"/>
    <property type="molecule type" value="Genomic_DNA"/>
</dbReference>
<keyword evidence="1" id="KW-1133">Transmembrane helix</keyword>
<dbReference type="EMBL" id="CAKLBC010001717">
    <property type="protein sequence ID" value="CAH0493361.1"/>
    <property type="molecule type" value="Genomic_DNA"/>
</dbReference>
<dbReference type="Proteomes" id="UP001157938">
    <property type="component" value="Unassembled WGS sequence"/>
</dbReference>
<evidence type="ECO:0000313" key="6">
    <source>
        <dbReference type="Proteomes" id="UP001159659"/>
    </source>
</evidence>
<evidence type="ECO:0000256" key="2">
    <source>
        <dbReference type="SAM" id="SignalP"/>
    </source>
</evidence>
<keyword evidence="1" id="KW-0812">Transmembrane</keyword>
<reference evidence="3 5" key="1">
    <citation type="submission" date="2021-11" db="EMBL/GenBank/DDBJ databases">
        <authorList>
            <person name="Islam A."/>
            <person name="Islam S."/>
            <person name="Flora M.S."/>
            <person name="Rahman M."/>
            <person name="Ziaur R.M."/>
            <person name="Epstein J.H."/>
            <person name="Hassan M."/>
            <person name="Klassen M."/>
            <person name="Woodard K."/>
            <person name="Webb A."/>
            <person name="Webby R.J."/>
            <person name="El Zowalaty M.E."/>
        </authorList>
    </citation>
    <scope>NUCLEOTIDE SEQUENCE [LARGE SCALE GENOMIC DNA]</scope>
    <source>
        <strain evidence="3">Pf1</strain>
    </source>
</reference>
<dbReference type="Proteomes" id="UP001159659">
    <property type="component" value="Unassembled WGS sequence"/>
</dbReference>
<feature type="chain" id="PRO_5044010018" evidence="2">
    <location>
        <begin position="21"/>
        <end position="166"/>
    </location>
</feature>
<feature type="transmembrane region" description="Helical" evidence="1">
    <location>
        <begin position="144"/>
        <end position="163"/>
    </location>
</feature>
<keyword evidence="2" id="KW-0732">Signal</keyword>
<protein>
    <submittedName>
        <fullName evidence="4">Uncharacterized protein</fullName>
    </submittedName>
</protein>
<accession>A0AAV0TXJ1</accession>